<dbReference type="SMART" id="SM00044">
    <property type="entry name" value="CYCc"/>
    <property type="match status" value="1"/>
</dbReference>
<evidence type="ECO:0000313" key="11">
    <source>
        <dbReference type="Proteomes" id="UP001501612"/>
    </source>
</evidence>
<evidence type="ECO:0000313" key="10">
    <source>
        <dbReference type="EMBL" id="GAA1909945.1"/>
    </source>
</evidence>
<evidence type="ECO:0000256" key="4">
    <source>
        <dbReference type="ARBA" id="ARBA00022692"/>
    </source>
</evidence>
<evidence type="ECO:0000256" key="6">
    <source>
        <dbReference type="ARBA" id="ARBA00023136"/>
    </source>
</evidence>
<feature type="transmembrane region" description="Helical" evidence="7">
    <location>
        <begin position="125"/>
        <end position="146"/>
    </location>
</feature>
<dbReference type="InterPro" id="IPR029787">
    <property type="entry name" value="Nucleotide_cyclase"/>
</dbReference>
<evidence type="ECO:0000256" key="7">
    <source>
        <dbReference type="SAM" id="Phobius"/>
    </source>
</evidence>
<evidence type="ECO:0000256" key="2">
    <source>
        <dbReference type="ARBA" id="ARBA00005381"/>
    </source>
</evidence>
<organism evidence="10 11">
    <name type="scientific">Nocardioides lentus</name>
    <dbReference type="NCBI Taxonomy" id="338077"/>
    <lineage>
        <taxon>Bacteria</taxon>
        <taxon>Bacillati</taxon>
        <taxon>Actinomycetota</taxon>
        <taxon>Actinomycetes</taxon>
        <taxon>Propionibacteriales</taxon>
        <taxon>Nocardioidaceae</taxon>
        <taxon>Nocardioides</taxon>
    </lineage>
</organism>
<keyword evidence="4 7" id="KW-0812">Transmembrane</keyword>
<proteinExistence type="inferred from homology"/>
<dbReference type="RefSeq" id="WP_344004385.1">
    <property type="nucleotide sequence ID" value="NZ_BAAAMY010000002.1"/>
</dbReference>
<feature type="transmembrane region" description="Helical" evidence="7">
    <location>
        <begin position="205"/>
        <end position="226"/>
    </location>
</feature>
<comment type="subcellular location">
    <subcellularLocation>
        <location evidence="1">Cell membrane</location>
        <topology evidence="1">Multi-pass membrane protein</topology>
    </subcellularLocation>
</comment>
<comment type="caution">
    <text evidence="10">The sequence shown here is derived from an EMBL/GenBank/DDBJ whole genome shotgun (WGS) entry which is preliminary data.</text>
</comment>
<reference evidence="11" key="1">
    <citation type="journal article" date="2019" name="Int. J. Syst. Evol. Microbiol.">
        <title>The Global Catalogue of Microorganisms (GCM) 10K type strain sequencing project: providing services to taxonomists for standard genome sequencing and annotation.</title>
        <authorList>
            <consortium name="The Broad Institute Genomics Platform"/>
            <consortium name="The Broad Institute Genome Sequencing Center for Infectious Disease"/>
            <person name="Wu L."/>
            <person name="Ma J."/>
        </authorList>
    </citation>
    <scope>NUCLEOTIDE SEQUENCE [LARGE SCALE GENOMIC DNA]</scope>
    <source>
        <strain evidence="11">JCM 14046</strain>
    </source>
</reference>
<keyword evidence="11" id="KW-1185">Reference proteome</keyword>
<feature type="transmembrane region" description="Helical" evidence="7">
    <location>
        <begin position="152"/>
        <end position="174"/>
    </location>
</feature>
<feature type="transmembrane region" description="Helical" evidence="7">
    <location>
        <begin position="238"/>
        <end position="257"/>
    </location>
</feature>
<feature type="domain" description="Guanylate cyclase" evidence="8">
    <location>
        <begin position="344"/>
        <end position="468"/>
    </location>
</feature>
<comment type="similarity">
    <text evidence="2">Belongs to the adenylyl cyclase class-3 family.</text>
</comment>
<feature type="transmembrane region" description="Helical" evidence="7">
    <location>
        <begin position="36"/>
        <end position="60"/>
    </location>
</feature>
<dbReference type="SMART" id="SM00304">
    <property type="entry name" value="HAMP"/>
    <property type="match status" value="1"/>
</dbReference>
<evidence type="ECO:0000259" key="8">
    <source>
        <dbReference type="PROSITE" id="PS50125"/>
    </source>
</evidence>
<dbReference type="Gene3D" id="6.10.340.10">
    <property type="match status" value="1"/>
</dbReference>
<dbReference type="PROSITE" id="PS50125">
    <property type="entry name" value="GUANYLATE_CYCLASE_2"/>
    <property type="match status" value="1"/>
</dbReference>
<dbReference type="CDD" id="cd07302">
    <property type="entry name" value="CHD"/>
    <property type="match status" value="1"/>
</dbReference>
<accession>A0ABP5AC62</accession>
<dbReference type="InterPro" id="IPR003660">
    <property type="entry name" value="HAMP_dom"/>
</dbReference>
<keyword evidence="5 7" id="KW-1133">Transmembrane helix</keyword>
<evidence type="ECO:0000259" key="9">
    <source>
        <dbReference type="PROSITE" id="PS50885"/>
    </source>
</evidence>
<evidence type="ECO:0000256" key="5">
    <source>
        <dbReference type="ARBA" id="ARBA00022989"/>
    </source>
</evidence>
<dbReference type="Pfam" id="PF00672">
    <property type="entry name" value="HAMP"/>
    <property type="match status" value="1"/>
</dbReference>
<evidence type="ECO:0000256" key="3">
    <source>
        <dbReference type="ARBA" id="ARBA00022475"/>
    </source>
</evidence>
<dbReference type="EMBL" id="BAAAMY010000002">
    <property type="protein sequence ID" value="GAA1909945.1"/>
    <property type="molecule type" value="Genomic_DNA"/>
</dbReference>
<dbReference type="InterPro" id="IPR001054">
    <property type="entry name" value="A/G_cyclase"/>
</dbReference>
<sequence>MDTPVPTRRGRRSPFGSLLLGTPEQGRRVLRVRVQVLLTVLLVSTNVIGAVIVVGVSVLVVPGPAPNDDLLLAAAIAIPVYVGVAVLVGALWGTAWALRALRWASEGREPSEQDRRRALRVPLRLTAIQGVLWATAAGLFTVLTVILQPDLWIAVALTASISGVVVCAIAYLFSEFALRPIAARALSGHGPPLDRGSGVRRRMMLFWALGTAVPTAGLMVVALLSFGREDISLARLRVIVLVLAGVVLVFGAMITLLNARAVVAPILAVRDALALVERGDLDVEVVVYDGTELGRLQAGFNEMVTGMKERERIRDLFGRHVGQEVAEAAVRREVELGGEVRTVSVLFIDLVGSTSFADTHRPAEVVEVLNRFLAVVVDEIDRGRGLVNKFLGDGVLAVFGAPVDHDDHAGAALAAARRMAARLLDEVPEIRAGVGVATGEVVAGNVGDAKRFEYTVIGDAVNTAARLTELAKEVEGCILVACTSVEAADGDEPTHWVDYERVTLRGRGEPTPTAVLAPQARATRSA</sequence>
<dbReference type="PROSITE" id="PS50885">
    <property type="entry name" value="HAMP"/>
    <property type="match status" value="1"/>
</dbReference>
<dbReference type="Proteomes" id="UP001501612">
    <property type="component" value="Unassembled WGS sequence"/>
</dbReference>
<evidence type="ECO:0000256" key="1">
    <source>
        <dbReference type="ARBA" id="ARBA00004651"/>
    </source>
</evidence>
<keyword evidence="3" id="KW-1003">Cell membrane</keyword>
<name>A0ABP5AC62_9ACTN</name>
<dbReference type="PANTHER" id="PTHR43081:SF17">
    <property type="entry name" value="BLL5647 PROTEIN"/>
    <property type="match status" value="1"/>
</dbReference>
<keyword evidence="6 7" id="KW-0472">Membrane</keyword>
<dbReference type="CDD" id="cd06225">
    <property type="entry name" value="HAMP"/>
    <property type="match status" value="1"/>
</dbReference>
<dbReference type="Pfam" id="PF00211">
    <property type="entry name" value="Guanylate_cyc"/>
    <property type="match status" value="1"/>
</dbReference>
<dbReference type="SUPFAM" id="SSF158472">
    <property type="entry name" value="HAMP domain-like"/>
    <property type="match status" value="1"/>
</dbReference>
<dbReference type="Gene3D" id="3.30.70.1230">
    <property type="entry name" value="Nucleotide cyclase"/>
    <property type="match status" value="1"/>
</dbReference>
<protein>
    <submittedName>
        <fullName evidence="10">Adenylate/guanylate cyclase domain-containing protein</fullName>
    </submittedName>
</protein>
<dbReference type="InterPro" id="IPR050697">
    <property type="entry name" value="Adenylyl/Guanylyl_Cyclase_3/4"/>
</dbReference>
<dbReference type="SUPFAM" id="SSF55073">
    <property type="entry name" value="Nucleotide cyclase"/>
    <property type="match status" value="1"/>
</dbReference>
<gene>
    <name evidence="10" type="ORF">GCM10009737_09170</name>
</gene>
<feature type="transmembrane region" description="Helical" evidence="7">
    <location>
        <begin position="72"/>
        <end position="98"/>
    </location>
</feature>
<feature type="domain" description="HAMP" evidence="9">
    <location>
        <begin position="260"/>
        <end position="312"/>
    </location>
</feature>
<dbReference type="PANTHER" id="PTHR43081">
    <property type="entry name" value="ADENYLATE CYCLASE, TERMINAL-DIFFERENTIATION SPECIFIC-RELATED"/>
    <property type="match status" value="1"/>
</dbReference>